<proteinExistence type="predicted"/>
<keyword evidence="4" id="KW-1185">Reference proteome</keyword>
<dbReference type="KEGG" id="tsq:D3A95_00380"/>
<protein>
    <submittedName>
        <fullName evidence="3">Caspase family protein</fullName>
    </submittedName>
</protein>
<feature type="domain" description="Peptidase C14 caspase" evidence="2">
    <location>
        <begin position="37"/>
        <end position="120"/>
    </location>
</feature>
<gene>
    <name evidence="3" type="ORF">D3A95_00380</name>
</gene>
<dbReference type="GO" id="GO:0004197">
    <property type="term" value="F:cysteine-type endopeptidase activity"/>
    <property type="evidence" value="ECO:0007669"/>
    <property type="project" value="InterPro"/>
</dbReference>
<dbReference type="PIRSF" id="PIRSF007398">
    <property type="entry name" value="Sll0148_caspase"/>
    <property type="match status" value="1"/>
</dbReference>
<dbReference type="Gene3D" id="3.40.50.1460">
    <property type="match status" value="1"/>
</dbReference>
<dbReference type="Proteomes" id="UP000261812">
    <property type="component" value="Chromosome"/>
</dbReference>
<dbReference type="InterPro" id="IPR006311">
    <property type="entry name" value="TAT_signal"/>
</dbReference>
<reference evidence="4" key="1">
    <citation type="submission" date="2018-09" db="EMBL/GenBank/DDBJ databases">
        <title>Complete genome sequence of thermophilic cyanobacteria strain Thermosynechococcus elongatus PKUAC-SCTE542.</title>
        <authorList>
            <person name="Liang Y."/>
            <person name="Tang J."/>
            <person name="Daroch M."/>
        </authorList>
    </citation>
    <scope>NUCLEOTIDE SEQUENCE [LARGE SCALE GENOMIC DNA]</scope>
    <source>
        <strain evidence="4">E542</strain>
    </source>
</reference>
<dbReference type="InterPro" id="IPR011600">
    <property type="entry name" value="Pept_C14_caspase"/>
</dbReference>
<dbReference type="EMBL" id="CP032152">
    <property type="protein sequence ID" value="QLL29622.1"/>
    <property type="molecule type" value="Genomic_DNA"/>
</dbReference>
<name>A0A7D6ESW7_9CYAN</name>
<evidence type="ECO:0000256" key="1">
    <source>
        <dbReference type="SAM" id="MobiDB-lite"/>
    </source>
</evidence>
<dbReference type="GO" id="GO:0006508">
    <property type="term" value="P:proteolysis"/>
    <property type="evidence" value="ECO:0007669"/>
    <property type="project" value="InterPro"/>
</dbReference>
<feature type="region of interest" description="Disordered" evidence="1">
    <location>
        <begin position="455"/>
        <end position="477"/>
    </location>
</feature>
<organism evidence="3 4">
    <name type="scientific">Thermosynechococcus sichuanensis E542</name>
    <dbReference type="NCBI Taxonomy" id="2016101"/>
    <lineage>
        <taxon>Bacteria</taxon>
        <taxon>Bacillati</taxon>
        <taxon>Cyanobacteriota</taxon>
        <taxon>Cyanophyceae</taxon>
        <taxon>Acaryochloridales</taxon>
        <taxon>Thermosynechococcaceae</taxon>
        <taxon>Thermosynechococcus</taxon>
        <taxon>Thermosynechococcus sichuanensis</taxon>
    </lineage>
</organism>
<evidence type="ECO:0000313" key="4">
    <source>
        <dbReference type="Proteomes" id="UP000261812"/>
    </source>
</evidence>
<dbReference type="PROSITE" id="PS51318">
    <property type="entry name" value="TAT"/>
    <property type="match status" value="1"/>
</dbReference>
<evidence type="ECO:0000313" key="3">
    <source>
        <dbReference type="EMBL" id="QLL29622.1"/>
    </source>
</evidence>
<accession>A0A7D6ESW7</accession>
<sequence>MRLSRRSFLYGAAALTLMPWIWQTAGGALADSLRPWRALLIGINHYPQLAGVPPLGGCLTDVELVKNLLLDGWGLADSDIRLLTEQAATLDAVQETLGVLAQAGQPLLVYFSGYGTLWQQQPALVFADATTAGEGILPLAELLRTKGVQVWLDTRFSPPPTEGETLRWRFVPLQPVETRGVGSVPKDHLLWADLGVETHLNGVPMGLFTASLSHYLAALGGDRPLATSLMYTADELRWQTGAEIHLVSDGLPANAPLSPGFDGVVQGTSHDRALQIWCGGLSPWLLAHCHPHSRWSTADGAAIVDMTSFNGLMAQGVSSQPLQVGDRLYEQQRRLGKNLHLHVALDTNLSKIERVDAINALTNEEKVAVLNSSDPLPDVVLTKSETVGSYGLEWPVGTLLQHSCSGTNEAAKAGIRRLNPLLNALLAQKWLTLTLNPTSSQVAVCTTLEQISPTAKLLSRQSPPRSPNPLPDVLSTKLPPTNLETPLTLAKGDTCRWSLYNYSDRPLNIVAFAWDSSQGILLLPLQTQSWQLVVAPGLNIPLYTWTLNRPCQWLKVFIISSPRPLTRFSQLSSHPSHSEPLLIAGEDSLALVLGLLADLSSEPEGNEFCLDVREWCTQGFTLRVV</sequence>
<dbReference type="Pfam" id="PF00656">
    <property type="entry name" value="Peptidase_C14"/>
    <property type="match status" value="1"/>
</dbReference>
<dbReference type="AlphaFoldDB" id="A0A7D6ESW7"/>
<dbReference type="RefSeq" id="WP_181495440.1">
    <property type="nucleotide sequence ID" value="NZ_CP032152.1"/>
</dbReference>
<dbReference type="InterPro" id="IPR011189">
    <property type="entry name" value="UCP_caspase_lke"/>
</dbReference>
<evidence type="ECO:0000259" key="2">
    <source>
        <dbReference type="Pfam" id="PF00656"/>
    </source>
</evidence>